<proteinExistence type="predicted"/>
<evidence type="ECO:0000313" key="2">
    <source>
        <dbReference type="Proteomes" id="UP001592530"/>
    </source>
</evidence>
<dbReference type="RefSeq" id="WP_380552023.1">
    <property type="nucleotide sequence ID" value="NZ_JBHEZY010000004.1"/>
</dbReference>
<evidence type="ECO:0000313" key="1">
    <source>
        <dbReference type="EMBL" id="MFC1431443.1"/>
    </source>
</evidence>
<sequence length="55" mass="6105">MSLSLTVTFANATGPSMLLLEELTRWQPPLRELVGAGEPLNPEMVERIERAWGVP</sequence>
<dbReference type="Proteomes" id="UP001592530">
    <property type="component" value="Unassembled WGS sequence"/>
</dbReference>
<comment type="caution">
    <text evidence="1">The sequence shown here is derived from an EMBL/GenBank/DDBJ whole genome shotgun (WGS) entry which is preliminary data.</text>
</comment>
<organism evidence="1 2">
    <name type="scientific">Streptacidiphilus alkalitolerans</name>
    <dbReference type="NCBI Taxonomy" id="3342712"/>
    <lineage>
        <taxon>Bacteria</taxon>
        <taxon>Bacillati</taxon>
        <taxon>Actinomycetota</taxon>
        <taxon>Actinomycetes</taxon>
        <taxon>Kitasatosporales</taxon>
        <taxon>Streptomycetaceae</taxon>
        <taxon>Streptacidiphilus</taxon>
    </lineage>
</organism>
<dbReference type="EMBL" id="JBHEZY010000004">
    <property type="protein sequence ID" value="MFC1431443.1"/>
    <property type="molecule type" value="Genomic_DNA"/>
</dbReference>
<gene>
    <name evidence="1" type="ORF">ACEZDB_12400</name>
</gene>
<accession>A0ABV6X0C4</accession>
<protein>
    <submittedName>
        <fullName evidence="1">Uncharacterized protein</fullName>
    </submittedName>
</protein>
<name>A0ABV6X0C4_9ACTN</name>
<reference evidence="1 2" key="1">
    <citation type="submission" date="2024-09" db="EMBL/GenBank/DDBJ databases">
        <authorList>
            <person name="Lee S.D."/>
        </authorList>
    </citation>
    <scope>NUCLEOTIDE SEQUENCE [LARGE SCALE GENOMIC DNA]</scope>
    <source>
        <strain evidence="1 2">N1-3</strain>
    </source>
</reference>